<dbReference type="AlphaFoldDB" id="A0A8J3B637"/>
<gene>
    <name evidence="1" type="ORF">GCM10010123_27820</name>
</gene>
<evidence type="ECO:0000313" key="2">
    <source>
        <dbReference type="Proteomes" id="UP000649739"/>
    </source>
</evidence>
<sequence>MRLEFVGFVGKDPASNYDNSPTVYRCPERQSWVIQGFKLDPATRATLALPAHEDAIEVPYRMLPFLTTGE</sequence>
<dbReference type="EMBL" id="BMQB01000005">
    <property type="protein sequence ID" value="GGJ96280.1"/>
    <property type="molecule type" value="Genomic_DNA"/>
</dbReference>
<organism evidence="1 2">
    <name type="scientific">Pilimelia anulata</name>
    <dbReference type="NCBI Taxonomy" id="53371"/>
    <lineage>
        <taxon>Bacteria</taxon>
        <taxon>Bacillati</taxon>
        <taxon>Actinomycetota</taxon>
        <taxon>Actinomycetes</taxon>
        <taxon>Micromonosporales</taxon>
        <taxon>Micromonosporaceae</taxon>
        <taxon>Pilimelia</taxon>
    </lineage>
</organism>
<reference evidence="1" key="2">
    <citation type="submission" date="2020-09" db="EMBL/GenBank/DDBJ databases">
        <authorList>
            <person name="Sun Q."/>
            <person name="Ohkuma M."/>
        </authorList>
    </citation>
    <scope>NUCLEOTIDE SEQUENCE</scope>
    <source>
        <strain evidence="1">JCM 3090</strain>
    </source>
</reference>
<name>A0A8J3B637_9ACTN</name>
<protein>
    <submittedName>
        <fullName evidence="1">Uncharacterized protein</fullName>
    </submittedName>
</protein>
<accession>A0A8J3B637</accession>
<reference evidence="1" key="1">
    <citation type="journal article" date="2014" name="Int. J. Syst. Evol. Microbiol.">
        <title>Complete genome sequence of Corynebacterium casei LMG S-19264T (=DSM 44701T), isolated from a smear-ripened cheese.</title>
        <authorList>
            <consortium name="US DOE Joint Genome Institute (JGI-PGF)"/>
            <person name="Walter F."/>
            <person name="Albersmeier A."/>
            <person name="Kalinowski J."/>
            <person name="Ruckert C."/>
        </authorList>
    </citation>
    <scope>NUCLEOTIDE SEQUENCE</scope>
    <source>
        <strain evidence="1">JCM 3090</strain>
    </source>
</reference>
<dbReference type="Proteomes" id="UP000649739">
    <property type="component" value="Unassembled WGS sequence"/>
</dbReference>
<proteinExistence type="predicted"/>
<evidence type="ECO:0000313" key="1">
    <source>
        <dbReference type="EMBL" id="GGJ96280.1"/>
    </source>
</evidence>
<keyword evidence="2" id="KW-1185">Reference proteome</keyword>
<dbReference type="RefSeq" id="WP_189170538.1">
    <property type="nucleotide sequence ID" value="NZ_BMQB01000005.1"/>
</dbReference>
<comment type="caution">
    <text evidence="1">The sequence shown here is derived from an EMBL/GenBank/DDBJ whole genome shotgun (WGS) entry which is preliminary data.</text>
</comment>